<dbReference type="Gramene" id="KOM52012">
    <property type="protein sequence ID" value="KOM52012"/>
    <property type="gene ID" value="LR48_Vigan09g067100"/>
</dbReference>
<gene>
    <name evidence="2" type="ORF">LR48_Vigan09g067100</name>
</gene>
<proteinExistence type="predicted"/>
<evidence type="ECO:0000256" key="1">
    <source>
        <dbReference type="SAM" id="MobiDB-lite"/>
    </source>
</evidence>
<dbReference type="Proteomes" id="UP000053144">
    <property type="component" value="Chromosome 9"/>
</dbReference>
<accession>A0A0L9VAS8</accession>
<feature type="compositionally biased region" description="Basic and acidic residues" evidence="1">
    <location>
        <begin position="32"/>
        <end position="42"/>
    </location>
</feature>
<organism evidence="2 3">
    <name type="scientific">Phaseolus angularis</name>
    <name type="common">Azuki bean</name>
    <name type="synonym">Vigna angularis</name>
    <dbReference type="NCBI Taxonomy" id="3914"/>
    <lineage>
        <taxon>Eukaryota</taxon>
        <taxon>Viridiplantae</taxon>
        <taxon>Streptophyta</taxon>
        <taxon>Embryophyta</taxon>
        <taxon>Tracheophyta</taxon>
        <taxon>Spermatophyta</taxon>
        <taxon>Magnoliopsida</taxon>
        <taxon>eudicotyledons</taxon>
        <taxon>Gunneridae</taxon>
        <taxon>Pentapetalae</taxon>
        <taxon>rosids</taxon>
        <taxon>fabids</taxon>
        <taxon>Fabales</taxon>
        <taxon>Fabaceae</taxon>
        <taxon>Papilionoideae</taxon>
        <taxon>50 kb inversion clade</taxon>
        <taxon>NPAAA clade</taxon>
        <taxon>indigoferoid/millettioid clade</taxon>
        <taxon>Phaseoleae</taxon>
        <taxon>Vigna</taxon>
    </lineage>
</organism>
<feature type="compositionally biased region" description="Polar residues" evidence="1">
    <location>
        <begin position="43"/>
        <end position="55"/>
    </location>
</feature>
<name>A0A0L9VAS8_PHAAN</name>
<feature type="region of interest" description="Disordered" evidence="1">
    <location>
        <begin position="32"/>
        <end position="55"/>
    </location>
</feature>
<evidence type="ECO:0000313" key="2">
    <source>
        <dbReference type="EMBL" id="KOM52012.1"/>
    </source>
</evidence>
<dbReference type="AlphaFoldDB" id="A0A0L9VAS8"/>
<dbReference type="EMBL" id="CM003379">
    <property type="protein sequence ID" value="KOM52012.1"/>
    <property type="molecule type" value="Genomic_DNA"/>
</dbReference>
<reference evidence="3" key="1">
    <citation type="journal article" date="2015" name="Proc. Natl. Acad. Sci. U.S.A.">
        <title>Genome sequencing of adzuki bean (Vigna angularis) provides insight into high starch and low fat accumulation and domestication.</title>
        <authorList>
            <person name="Yang K."/>
            <person name="Tian Z."/>
            <person name="Chen C."/>
            <person name="Luo L."/>
            <person name="Zhao B."/>
            <person name="Wang Z."/>
            <person name="Yu L."/>
            <person name="Li Y."/>
            <person name="Sun Y."/>
            <person name="Li W."/>
            <person name="Chen Y."/>
            <person name="Li Y."/>
            <person name="Zhang Y."/>
            <person name="Ai D."/>
            <person name="Zhao J."/>
            <person name="Shang C."/>
            <person name="Ma Y."/>
            <person name="Wu B."/>
            <person name="Wang M."/>
            <person name="Gao L."/>
            <person name="Sun D."/>
            <person name="Zhang P."/>
            <person name="Guo F."/>
            <person name="Wang W."/>
            <person name="Li Y."/>
            <person name="Wang J."/>
            <person name="Varshney R.K."/>
            <person name="Wang J."/>
            <person name="Ling H.Q."/>
            <person name="Wan P."/>
        </authorList>
    </citation>
    <scope>NUCLEOTIDE SEQUENCE</scope>
    <source>
        <strain evidence="3">cv. Jingnong 6</strain>
    </source>
</reference>
<evidence type="ECO:0000313" key="3">
    <source>
        <dbReference type="Proteomes" id="UP000053144"/>
    </source>
</evidence>
<protein>
    <submittedName>
        <fullName evidence="2">Uncharacterized protein</fullName>
    </submittedName>
</protein>
<sequence>MEFVEFKKISVEEMDALRQENIKLKWRVEAKETTGKGKEKQTLDNTNSVQKSSPRINCIRGTEEESKYNPTLKTYISLEIGVSRQHPFIDDITNNPPPPLPK</sequence>